<feature type="transmembrane region" description="Helical" evidence="2">
    <location>
        <begin position="107"/>
        <end position="128"/>
    </location>
</feature>
<organism evidence="3 4">
    <name type="scientific">Micrococcus lylae</name>
    <dbReference type="NCBI Taxonomy" id="1273"/>
    <lineage>
        <taxon>Bacteria</taxon>
        <taxon>Bacillati</taxon>
        <taxon>Actinomycetota</taxon>
        <taxon>Actinomycetes</taxon>
        <taxon>Micrococcales</taxon>
        <taxon>Micrococcaceae</taxon>
        <taxon>Micrococcus</taxon>
    </lineage>
</organism>
<feature type="transmembrane region" description="Helical" evidence="2">
    <location>
        <begin position="205"/>
        <end position="228"/>
    </location>
</feature>
<dbReference type="InterPro" id="IPR008120">
    <property type="entry name" value="Dense_granule_Gra7_protein"/>
</dbReference>
<dbReference type="PANTHER" id="PTHR34821">
    <property type="entry name" value="INNER MEMBRANE PROTEIN YDCZ"/>
    <property type="match status" value="1"/>
</dbReference>
<dbReference type="GO" id="GO:0005886">
    <property type="term" value="C:plasma membrane"/>
    <property type="evidence" value="ECO:0007669"/>
    <property type="project" value="TreeGrafter"/>
</dbReference>
<feature type="region of interest" description="Disordered" evidence="1">
    <location>
        <begin position="315"/>
        <end position="347"/>
    </location>
</feature>
<evidence type="ECO:0000256" key="2">
    <source>
        <dbReference type="SAM" id="Phobius"/>
    </source>
</evidence>
<gene>
    <name evidence="3" type="ORF">FM125_09450</name>
</gene>
<dbReference type="EMBL" id="FUKP01000063">
    <property type="protein sequence ID" value="SJN33163.1"/>
    <property type="molecule type" value="Genomic_DNA"/>
</dbReference>
<feature type="transmembrane region" description="Helical" evidence="2">
    <location>
        <begin position="240"/>
        <end position="260"/>
    </location>
</feature>
<dbReference type="Pfam" id="PF04657">
    <property type="entry name" value="DMT_YdcZ"/>
    <property type="match status" value="2"/>
</dbReference>
<proteinExistence type="predicted"/>
<feature type="transmembrane region" description="Helical" evidence="2">
    <location>
        <begin position="84"/>
        <end position="101"/>
    </location>
</feature>
<evidence type="ECO:0000313" key="4">
    <source>
        <dbReference type="Proteomes" id="UP000196230"/>
    </source>
</evidence>
<feature type="transmembrane region" description="Helical" evidence="2">
    <location>
        <begin position="292"/>
        <end position="312"/>
    </location>
</feature>
<dbReference type="Proteomes" id="UP000196230">
    <property type="component" value="Unassembled WGS sequence"/>
</dbReference>
<feature type="transmembrane region" description="Helical" evidence="2">
    <location>
        <begin position="42"/>
        <end position="63"/>
    </location>
</feature>
<protein>
    <submittedName>
        <fullName evidence="3">Putative inner membrane protein</fullName>
    </submittedName>
</protein>
<sequence>MTRPTPAARLALFFATAVVAGGTMPVQGRLNAQFAAESGEPVLASFASFTAGFLVILAVTVLTGRGRRALARVPAALRSGQVRPWHFVAGTAGACVVLAQSGSIGTIGVAVFTVALVTGQLIGGILVDRLGWSPAGVRPLTARRVLGAALAVAAVVLVVWPRLGEAGRLGPGWLLLAAIPLLIGLATSGQQVLNARQAAAYGSVLPATLINFLVGAGVIGLVLVVQAAAAGVHGGLVPQWWLYLGGPLGCVFIGLSAILVPRVGVFTATLGLVSGNLLGSVVVDALAPTGGAQITVLTVVGTCGAVAAAALAGPGRTRAPQAGPLQQRPTGRDRPAVAAGPDGGPGR</sequence>
<accession>A0A1R4JMZ1</accession>
<dbReference type="GO" id="GO:0005576">
    <property type="term" value="C:extracellular region"/>
    <property type="evidence" value="ECO:0007669"/>
    <property type="project" value="InterPro"/>
</dbReference>
<dbReference type="PRINTS" id="PR01747">
    <property type="entry name" value="DENSEGRNULE7"/>
</dbReference>
<feature type="transmembrane region" description="Helical" evidence="2">
    <location>
        <begin position="265"/>
        <end position="286"/>
    </location>
</feature>
<feature type="transmembrane region" description="Helical" evidence="2">
    <location>
        <begin position="172"/>
        <end position="193"/>
    </location>
</feature>
<dbReference type="PANTHER" id="PTHR34821:SF2">
    <property type="entry name" value="INNER MEMBRANE PROTEIN YDCZ"/>
    <property type="match status" value="1"/>
</dbReference>
<dbReference type="RefSeq" id="WP_087134416.1">
    <property type="nucleotide sequence ID" value="NZ_FUKP01000063.1"/>
</dbReference>
<evidence type="ECO:0000256" key="1">
    <source>
        <dbReference type="SAM" id="MobiDB-lite"/>
    </source>
</evidence>
<keyword evidence="2" id="KW-0472">Membrane</keyword>
<keyword evidence="2" id="KW-1133">Transmembrane helix</keyword>
<dbReference type="InterPro" id="IPR006750">
    <property type="entry name" value="YdcZ"/>
</dbReference>
<dbReference type="AlphaFoldDB" id="A0A1R4JMZ1"/>
<reference evidence="3 4" key="1">
    <citation type="submission" date="2017-02" db="EMBL/GenBank/DDBJ databases">
        <authorList>
            <person name="Peterson S.W."/>
        </authorList>
    </citation>
    <scope>NUCLEOTIDE SEQUENCE [LARGE SCALE GENOMIC DNA]</scope>
    <source>
        <strain evidence="3 4">2B3F</strain>
    </source>
</reference>
<keyword evidence="2" id="KW-0812">Transmembrane</keyword>
<feature type="transmembrane region" description="Helical" evidence="2">
    <location>
        <begin position="140"/>
        <end position="160"/>
    </location>
</feature>
<name>A0A1R4JMZ1_9MICC</name>
<evidence type="ECO:0000313" key="3">
    <source>
        <dbReference type="EMBL" id="SJN33163.1"/>
    </source>
</evidence>